<organism evidence="1 2">
    <name type="scientific">Lentisphaera profundi</name>
    <dbReference type="NCBI Taxonomy" id="1658616"/>
    <lineage>
        <taxon>Bacteria</taxon>
        <taxon>Pseudomonadati</taxon>
        <taxon>Lentisphaerota</taxon>
        <taxon>Lentisphaeria</taxon>
        <taxon>Lentisphaerales</taxon>
        <taxon>Lentisphaeraceae</taxon>
        <taxon>Lentisphaera</taxon>
    </lineage>
</organism>
<keyword evidence="2" id="KW-1185">Reference proteome</keyword>
<name>A0ABY7VTE5_9BACT</name>
<protein>
    <submittedName>
        <fullName evidence="1">Uncharacterized protein</fullName>
    </submittedName>
</protein>
<gene>
    <name evidence="1" type="ORF">PQO03_06740</name>
</gene>
<dbReference type="EMBL" id="CP117811">
    <property type="protein sequence ID" value="WDE95413.1"/>
    <property type="molecule type" value="Genomic_DNA"/>
</dbReference>
<reference evidence="1 2" key="1">
    <citation type="submission" date="2023-02" db="EMBL/GenBank/DDBJ databases">
        <title>Genome sequence of Lentisphaera profundi SAORIC-696.</title>
        <authorList>
            <person name="Kim e."/>
            <person name="Cho J.-C."/>
            <person name="Choi A."/>
            <person name="Kang I."/>
        </authorList>
    </citation>
    <scope>NUCLEOTIDE SEQUENCE [LARGE SCALE GENOMIC DNA]</scope>
    <source>
        <strain evidence="1 2">SAORIC-696</strain>
    </source>
</reference>
<evidence type="ECO:0000313" key="2">
    <source>
        <dbReference type="Proteomes" id="UP001214250"/>
    </source>
</evidence>
<evidence type="ECO:0000313" key="1">
    <source>
        <dbReference type="EMBL" id="WDE95413.1"/>
    </source>
</evidence>
<proteinExistence type="predicted"/>
<accession>A0ABY7VTE5</accession>
<dbReference type="Proteomes" id="UP001214250">
    <property type="component" value="Chromosome 1"/>
</dbReference>
<dbReference type="RefSeq" id="WP_274148948.1">
    <property type="nucleotide sequence ID" value="NZ_CP117811.1"/>
</dbReference>
<sequence length="119" mass="13909">MRESFSFVIINFKLVINSWLGAQASRLQDCTRESQNIWGFNYGRNATIKNAFYKGYKRGLLGVWKQLYNKGFKRGLLGVLKRVFKSVEFDGFKTRRDFCQVYPGTELSEVNFWDKEGKA</sequence>